<evidence type="ECO:0000259" key="2">
    <source>
        <dbReference type="Pfam" id="PF13679"/>
    </source>
</evidence>
<gene>
    <name evidence="3" type="ORF">THAPSDRAFT_25138</name>
</gene>
<dbReference type="GO" id="GO:0005737">
    <property type="term" value="C:cytoplasm"/>
    <property type="evidence" value="ECO:0000318"/>
    <property type="project" value="GO_Central"/>
</dbReference>
<dbReference type="OMA" id="EFIGGEH"/>
<dbReference type="InterPro" id="IPR025714">
    <property type="entry name" value="Methyltranfer_dom"/>
</dbReference>
<dbReference type="EMBL" id="DS999417">
    <property type="protein sequence ID" value="EED87001.1"/>
    <property type="molecule type" value="Genomic_DNA"/>
</dbReference>
<keyword evidence="1" id="KW-0732">Signal</keyword>
<feature type="signal peptide" evidence="1">
    <location>
        <begin position="1"/>
        <end position="26"/>
    </location>
</feature>
<sequence>MGFAAAMLQCPLLLLFAAWYCSPCSSFSSSQKPEILISRSSATSRVDGDEVSRHHQSISNYEACHQRIWNNSRHRPCSSLVPMSSTKFNVGQTQSRHIDHDKVQATIDNFISTVQASLQDESFVSFTLKGPTAPRQKKQKGKSNATCEDDARLIAEQKEKLRGKYKLITGRLIRLQNKKRKKSASNDDKTGVVCLQATIKYHLATDVAHNWKVEGITGDGSDVERGLKRLFLTAMGVHDNDDQMLLSEWGRPRQDGSNGEMGIISGELFTTSGVHKLQLSPSSKAKFTLSKQKVAQENEVGSQPIISSHDKAKNVPLSPSSLFFQKLGVSNSEGKPTVGMASKLRQCQKYVEIVGNLIDNSSSSTFGDASSSIDSSTSIRVIDMGCGRGYLTFSLHSYLCNKFLPLKHSVHTQGIDIRPKLIQEINGIAQELGGDFNSLNFIEGAIGRTDGNLFESIRDSNGGSSLDILIALHACDTATDDAVWFGITHGVDIIVTAPCCQHELRPQIDNVATSSRNHPLNEILRHAIYRERSTEIVTDAMRGILLEIAGYDVQVFEFIGGEHTAKNVMITATKSKRTLDESRKEKWLQDRREKLAELAKLYGITRQRLATLMGEIIAEKQVAGGTA</sequence>
<feature type="domain" description="Methyltransferase" evidence="2">
    <location>
        <begin position="343"/>
        <end position="506"/>
    </location>
</feature>
<dbReference type="PaxDb" id="35128-Thaps25138"/>
<evidence type="ECO:0000256" key="1">
    <source>
        <dbReference type="SAM" id="SignalP"/>
    </source>
</evidence>
<dbReference type="Pfam" id="PF13679">
    <property type="entry name" value="Methyltransf_32"/>
    <property type="match status" value="1"/>
</dbReference>
<reference evidence="3 4" key="2">
    <citation type="journal article" date="2008" name="Nature">
        <title>The Phaeodactylum genome reveals the evolutionary history of diatom genomes.</title>
        <authorList>
            <person name="Bowler C."/>
            <person name="Allen A.E."/>
            <person name="Badger J.H."/>
            <person name="Grimwood J."/>
            <person name="Jabbari K."/>
            <person name="Kuo A."/>
            <person name="Maheswari U."/>
            <person name="Martens C."/>
            <person name="Maumus F."/>
            <person name="Otillar R.P."/>
            <person name="Rayko E."/>
            <person name="Salamov A."/>
            <person name="Vandepoele K."/>
            <person name="Beszteri B."/>
            <person name="Gruber A."/>
            <person name="Heijde M."/>
            <person name="Katinka M."/>
            <person name="Mock T."/>
            <person name="Valentin K."/>
            <person name="Verret F."/>
            <person name="Berges J.A."/>
            <person name="Brownlee C."/>
            <person name="Cadoret J.P."/>
            <person name="Chiovitti A."/>
            <person name="Choi C.J."/>
            <person name="Coesel S."/>
            <person name="De Martino A."/>
            <person name="Detter J.C."/>
            <person name="Durkin C."/>
            <person name="Falciatore A."/>
            <person name="Fournet J."/>
            <person name="Haruta M."/>
            <person name="Huysman M.J."/>
            <person name="Jenkins B.D."/>
            <person name="Jiroutova K."/>
            <person name="Jorgensen R.E."/>
            <person name="Joubert Y."/>
            <person name="Kaplan A."/>
            <person name="Kroger N."/>
            <person name="Kroth P.G."/>
            <person name="La Roche J."/>
            <person name="Lindquist E."/>
            <person name="Lommer M."/>
            <person name="Martin-Jezequel V."/>
            <person name="Lopez P.J."/>
            <person name="Lucas S."/>
            <person name="Mangogna M."/>
            <person name="McGinnis K."/>
            <person name="Medlin L.K."/>
            <person name="Montsant A."/>
            <person name="Oudot-Le Secq M.P."/>
            <person name="Napoli C."/>
            <person name="Obornik M."/>
            <person name="Parker M.S."/>
            <person name="Petit J.L."/>
            <person name="Porcel B.M."/>
            <person name="Poulsen N."/>
            <person name="Robison M."/>
            <person name="Rychlewski L."/>
            <person name="Rynearson T.A."/>
            <person name="Schmutz J."/>
            <person name="Shapiro H."/>
            <person name="Siaut M."/>
            <person name="Stanley M."/>
            <person name="Sussman M.R."/>
            <person name="Taylor A.R."/>
            <person name="Vardi A."/>
            <person name="von Dassow P."/>
            <person name="Vyverman W."/>
            <person name="Willis A."/>
            <person name="Wyrwicz L.S."/>
            <person name="Rokhsar D.S."/>
            <person name="Weissenbach J."/>
            <person name="Armbrust E.V."/>
            <person name="Green B.R."/>
            <person name="Van de Peer Y."/>
            <person name="Grigoriev I.V."/>
        </authorList>
    </citation>
    <scope>NUCLEOTIDE SEQUENCE [LARGE SCALE GENOMIC DNA]</scope>
    <source>
        <strain evidence="3 4">CCMP1335</strain>
    </source>
</reference>
<dbReference type="PANTHER" id="PTHR13369:SF3">
    <property type="entry name" value="METHYLTRANSFERASE DOMAIN-CONTAINING PROTEIN"/>
    <property type="match status" value="1"/>
</dbReference>
<evidence type="ECO:0000313" key="3">
    <source>
        <dbReference type="EMBL" id="EED87001.1"/>
    </source>
</evidence>
<dbReference type="RefSeq" id="XP_002296800.1">
    <property type="nucleotide sequence ID" value="XM_002296764.1"/>
</dbReference>
<dbReference type="KEGG" id="tps:THAPSDRAFT_25138"/>
<dbReference type="AlphaFoldDB" id="B8LCK7"/>
<proteinExistence type="predicted"/>
<dbReference type="InterPro" id="IPR029063">
    <property type="entry name" value="SAM-dependent_MTases_sf"/>
</dbReference>
<dbReference type="eggNOG" id="ENOG502S5SB">
    <property type="taxonomic scope" value="Eukaryota"/>
</dbReference>
<dbReference type="GeneID" id="7442523"/>
<organism evidence="3 4">
    <name type="scientific">Thalassiosira pseudonana</name>
    <name type="common">Marine diatom</name>
    <name type="synonym">Cyclotella nana</name>
    <dbReference type="NCBI Taxonomy" id="35128"/>
    <lineage>
        <taxon>Eukaryota</taxon>
        <taxon>Sar</taxon>
        <taxon>Stramenopiles</taxon>
        <taxon>Ochrophyta</taxon>
        <taxon>Bacillariophyta</taxon>
        <taxon>Coscinodiscophyceae</taxon>
        <taxon>Thalassiosirophycidae</taxon>
        <taxon>Thalassiosirales</taxon>
        <taxon>Thalassiosiraceae</taxon>
        <taxon>Thalassiosira</taxon>
    </lineage>
</organism>
<dbReference type="HOGENOM" id="CLU_436504_0_0_1"/>
<feature type="chain" id="PRO_5002873987" description="Methyltransferase domain-containing protein" evidence="1">
    <location>
        <begin position="27"/>
        <end position="627"/>
    </location>
</feature>
<dbReference type="Gene3D" id="3.40.50.150">
    <property type="entry name" value="Vaccinia Virus protein VP39"/>
    <property type="match status" value="1"/>
</dbReference>
<protein>
    <recommendedName>
        <fullName evidence="2">Methyltransferase domain-containing protein</fullName>
    </recommendedName>
</protein>
<name>B8LCK7_THAPS</name>
<accession>B8LCK7</accession>
<reference evidence="3 4" key="1">
    <citation type="journal article" date="2004" name="Science">
        <title>The genome of the diatom Thalassiosira pseudonana: ecology, evolution, and metabolism.</title>
        <authorList>
            <person name="Armbrust E.V."/>
            <person name="Berges J.A."/>
            <person name="Bowler C."/>
            <person name="Green B.R."/>
            <person name="Martinez D."/>
            <person name="Putnam N.H."/>
            <person name="Zhou S."/>
            <person name="Allen A.E."/>
            <person name="Apt K.E."/>
            <person name="Bechner M."/>
            <person name="Brzezinski M.A."/>
            <person name="Chaal B.K."/>
            <person name="Chiovitti A."/>
            <person name="Davis A.K."/>
            <person name="Demarest M.S."/>
            <person name="Detter J.C."/>
            <person name="Glavina T."/>
            <person name="Goodstein D."/>
            <person name="Hadi M.Z."/>
            <person name="Hellsten U."/>
            <person name="Hildebrand M."/>
            <person name="Jenkins B.D."/>
            <person name="Jurka J."/>
            <person name="Kapitonov V.V."/>
            <person name="Kroger N."/>
            <person name="Lau W.W."/>
            <person name="Lane T.W."/>
            <person name="Larimer F.W."/>
            <person name="Lippmeier J.C."/>
            <person name="Lucas S."/>
            <person name="Medina M."/>
            <person name="Montsant A."/>
            <person name="Obornik M."/>
            <person name="Parker M.S."/>
            <person name="Palenik B."/>
            <person name="Pazour G.J."/>
            <person name="Richardson P.M."/>
            <person name="Rynearson T.A."/>
            <person name="Saito M.A."/>
            <person name="Schwartz D.C."/>
            <person name="Thamatrakoln K."/>
            <person name="Valentin K."/>
            <person name="Vardi A."/>
            <person name="Wilkerson F.P."/>
            <person name="Rokhsar D.S."/>
        </authorList>
    </citation>
    <scope>NUCLEOTIDE SEQUENCE [LARGE SCALE GENOMIC DNA]</scope>
    <source>
        <strain evidence="3 4">CCMP1335</strain>
    </source>
</reference>
<dbReference type="SUPFAM" id="SSF53335">
    <property type="entry name" value="S-adenosyl-L-methionine-dependent methyltransferases"/>
    <property type="match status" value="1"/>
</dbReference>
<evidence type="ECO:0000313" key="4">
    <source>
        <dbReference type="Proteomes" id="UP000001449"/>
    </source>
</evidence>
<dbReference type="PANTHER" id="PTHR13369">
    <property type="match status" value="1"/>
</dbReference>
<keyword evidence="4" id="KW-1185">Reference proteome</keyword>
<dbReference type="Proteomes" id="UP000001449">
    <property type="component" value="Chromosome 16"/>
</dbReference>
<dbReference type="STRING" id="35128.B8LCK7"/>
<dbReference type="InParanoid" id="B8LCK7"/>